<evidence type="ECO:0000313" key="1">
    <source>
        <dbReference type="EMBL" id="SDU76646.1"/>
    </source>
</evidence>
<dbReference type="Proteomes" id="UP000198675">
    <property type="component" value="Chromosome I"/>
</dbReference>
<dbReference type="RefSeq" id="WP_017677687.1">
    <property type="nucleotide sequence ID" value="NZ_LT629797.1"/>
</dbReference>
<reference evidence="2" key="1">
    <citation type="submission" date="2016-10" db="EMBL/GenBank/DDBJ databases">
        <authorList>
            <person name="Varghese N."/>
            <person name="Submissions S."/>
        </authorList>
    </citation>
    <scope>NUCLEOTIDE SEQUENCE [LARGE SCALE GENOMIC DNA]</scope>
    <source>
        <strain evidence="2">KCTC 32246</strain>
    </source>
</reference>
<organism evidence="1 2">
    <name type="scientific">Pseudomonas sihuiensis</name>
    <dbReference type="NCBI Taxonomy" id="1274359"/>
    <lineage>
        <taxon>Bacteria</taxon>
        <taxon>Pseudomonadati</taxon>
        <taxon>Pseudomonadota</taxon>
        <taxon>Gammaproteobacteria</taxon>
        <taxon>Pseudomonadales</taxon>
        <taxon>Pseudomonadaceae</taxon>
        <taxon>Pseudomonas</taxon>
    </lineage>
</organism>
<gene>
    <name evidence="1" type="ORF">SAMN05216363_0423</name>
</gene>
<keyword evidence="2" id="KW-1185">Reference proteome</keyword>
<dbReference type="EMBL" id="LT629797">
    <property type="protein sequence ID" value="SDU76646.1"/>
    <property type="molecule type" value="Genomic_DNA"/>
</dbReference>
<proteinExistence type="predicted"/>
<accession>A0A1H2L872</accession>
<dbReference type="AlphaFoldDB" id="A0A1H2L872"/>
<evidence type="ECO:0000313" key="2">
    <source>
        <dbReference type="Proteomes" id="UP000198675"/>
    </source>
</evidence>
<protein>
    <submittedName>
        <fullName evidence="1">Uncharacterized protein</fullName>
    </submittedName>
</protein>
<sequence length="157" mass="18018">MSVYEFPALAIQDWLRVFCYDSYCADAMTSGLTNSKDTTLHWQLAVDTLYRLFASNLLHIPSLKADDFSTQKSIALDYIKSLARHDPFRSDIEETSHWYLWDISATDRCHRLIEKFGIRDLPQGELSQGFVAALHSLFAENQVAWSDQPLIVINTDQ</sequence>
<name>A0A1H2L872_9PSED</name>